<evidence type="ECO:0000256" key="3">
    <source>
        <dbReference type="ARBA" id="ARBA00023274"/>
    </source>
</evidence>
<dbReference type="GO" id="GO:0005737">
    <property type="term" value="C:cytoplasm"/>
    <property type="evidence" value="ECO:0007669"/>
    <property type="project" value="UniProtKB-ARBA"/>
</dbReference>
<dbReference type="Proteomes" id="UP000034207">
    <property type="component" value="Unassembled WGS sequence"/>
</dbReference>
<dbReference type="HAMAP" id="MF_00294">
    <property type="entry name" value="Ribosomal_bL33"/>
    <property type="match status" value="1"/>
</dbReference>
<dbReference type="AlphaFoldDB" id="A0A0G0LRV5"/>
<gene>
    <name evidence="5" type="primary">rpmG</name>
    <name evidence="6" type="ORF">UT18_C0009G0049</name>
</gene>
<evidence type="ECO:0000313" key="7">
    <source>
        <dbReference type="Proteomes" id="UP000034207"/>
    </source>
</evidence>
<evidence type="ECO:0000256" key="1">
    <source>
        <dbReference type="ARBA" id="ARBA00007596"/>
    </source>
</evidence>
<accession>A0A0G0LRV5</accession>
<dbReference type="PROSITE" id="PS00582">
    <property type="entry name" value="RIBOSOMAL_L33"/>
    <property type="match status" value="1"/>
</dbReference>
<dbReference type="NCBIfam" id="TIGR01023">
    <property type="entry name" value="rpmG_bact"/>
    <property type="match status" value="1"/>
</dbReference>
<evidence type="ECO:0000256" key="4">
    <source>
        <dbReference type="ARBA" id="ARBA00035176"/>
    </source>
</evidence>
<comment type="caution">
    <text evidence="6">The sequence shown here is derived from an EMBL/GenBank/DDBJ whole genome shotgun (WGS) entry which is preliminary data.</text>
</comment>
<organism evidence="6 7">
    <name type="scientific">candidate division CPR2 bacterium GW2011_GWC2_39_10</name>
    <dbReference type="NCBI Taxonomy" id="1618345"/>
    <lineage>
        <taxon>Bacteria</taxon>
        <taxon>Bacteria division CPR2</taxon>
    </lineage>
</organism>
<dbReference type="GO" id="GO:0003735">
    <property type="term" value="F:structural constituent of ribosome"/>
    <property type="evidence" value="ECO:0007669"/>
    <property type="project" value="InterPro"/>
</dbReference>
<dbReference type="NCBIfam" id="NF001764">
    <property type="entry name" value="PRK00504.1"/>
    <property type="match status" value="1"/>
</dbReference>
<dbReference type="STRING" id="1618345.UT18_C0009G0049"/>
<dbReference type="InterPro" id="IPR011332">
    <property type="entry name" value="Ribosomal_zn-bd"/>
</dbReference>
<dbReference type="Gene3D" id="2.20.28.120">
    <property type="entry name" value="Ribosomal protein L33"/>
    <property type="match status" value="1"/>
</dbReference>
<dbReference type="GO" id="GO:0005840">
    <property type="term" value="C:ribosome"/>
    <property type="evidence" value="ECO:0007669"/>
    <property type="project" value="UniProtKB-KW"/>
</dbReference>
<dbReference type="GO" id="GO:0006412">
    <property type="term" value="P:translation"/>
    <property type="evidence" value="ECO:0007669"/>
    <property type="project" value="UniProtKB-UniRule"/>
</dbReference>
<dbReference type="PANTHER" id="PTHR43168">
    <property type="entry name" value="50S RIBOSOMAL PROTEIN L33, CHLOROPLASTIC"/>
    <property type="match status" value="1"/>
</dbReference>
<dbReference type="PANTHER" id="PTHR43168:SF2">
    <property type="entry name" value="LARGE RIBOSOMAL SUBUNIT PROTEIN BL33C"/>
    <property type="match status" value="1"/>
</dbReference>
<dbReference type="InterPro" id="IPR001705">
    <property type="entry name" value="Ribosomal_bL33"/>
</dbReference>
<keyword evidence="2 5" id="KW-0689">Ribosomal protein</keyword>
<evidence type="ECO:0000256" key="5">
    <source>
        <dbReference type="HAMAP-Rule" id="MF_00294"/>
    </source>
</evidence>
<dbReference type="GO" id="GO:1990904">
    <property type="term" value="C:ribonucleoprotein complex"/>
    <property type="evidence" value="ECO:0007669"/>
    <property type="project" value="UniProtKB-KW"/>
</dbReference>
<evidence type="ECO:0000313" key="6">
    <source>
        <dbReference type="EMBL" id="KKQ94638.1"/>
    </source>
</evidence>
<comment type="similarity">
    <text evidence="1 5">Belongs to the bacterial ribosomal protein bL33 family.</text>
</comment>
<evidence type="ECO:0000256" key="2">
    <source>
        <dbReference type="ARBA" id="ARBA00022980"/>
    </source>
</evidence>
<reference evidence="6 7" key="1">
    <citation type="journal article" date="2015" name="Nature">
        <title>rRNA introns, odd ribosomes, and small enigmatic genomes across a large radiation of phyla.</title>
        <authorList>
            <person name="Brown C.T."/>
            <person name="Hug L.A."/>
            <person name="Thomas B.C."/>
            <person name="Sharon I."/>
            <person name="Castelle C.J."/>
            <person name="Singh A."/>
            <person name="Wilkins M.J."/>
            <person name="Williams K.H."/>
            <person name="Banfield J.F."/>
        </authorList>
    </citation>
    <scope>NUCLEOTIDE SEQUENCE [LARGE SCALE GENOMIC DNA]</scope>
</reference>
<dbReference type="InterPro" id="IPR018264">
    <property type="entry name" value="Ribosomal_bL33_CS"/>
</dbReference>
<protein>
    <recommendedName>
        <fullName evidence="4 5">Large ribosomal subunit protein bL33</fullName>
    </recommendedName>
</protein>
<keyword evidence="3 5" id="KW-0687">Ribonucleoprotein</keyword>
<proteinExistence type="inferred from homology"/>
<dbReference type="EMBL" id="LBVV01000009">
    <property type="protein sequence ID" value="KKQ94638.1"/>
    <property type="molecule type" value="Genomic_DNA"/>
</dbReference>
<dbReference type="InterPro" id="IPR038584">
    <property type="entry name" value="Ribosomal_bL33_sf"/>
</dbReference>
<dbReference type="SUPFAM" id="SSF57829">
    <property type="entry name" value="Zn-binding ribosomal proteins"/>
    <property type="match status" value="1"/>
</dbReference>
<name>A0A0G0LRV5_UNCC2</name>
<dbReference type="Pfam" id="PF00471">
    <property type="entry name" value="Ribosomal_L33"/>
    <property type="match status" value="1"/>
</dbReference>
<sequence length="54" mass="6234">MAKKENRPVIALACGECKNRNYSTTKNKKNTTDRIELSKFCPFCRKTTAHKETK</sequence>
<dbReference type="NCBIfam" id="NF001860">
    <property type="entry name" value="PRK00595.1"/>
    <property type="match status" value="1"/>
</dbReference>